<dbReference type="RefSeq" id="WP_063320914.1">
    <property type="nucleotide sequence ID" value="NZ_CP015225.1"/>
</dbReference>
<proteinExistence type="predicted"/>
<sequence length="163" mass="17617">MNIFTKIGAGLLIVAVQAMTVVLAQGSIKLYQKGSIEDPGKTCVIAIPAAYKDYDMAYHGCDNDVYSFFTLDNVESAVRIAFGSERNCRVTGPGYTGDWYYMVKTYIDPTNTSLISLPGVVASAIPGQLLKPGVMFVEGKNKNNENVEGKLSCVYIWPGTPAS</sequence>
<name>A0A159ZTM0_PSEFL</name>
<protein>
    <recommendedName>
        <fullName evidence="3">Lipoprotein</fullName>
    </recommendedName>
</protein>
<accession>A0A159ZTM0</accession>
<organism evidence="1 2">
    <name type="scientific">Pseudomonas fluorescens</name>
    <dbReference type="NCBI Taxonomy" id="294"/>
    <lineage>
        <taxon>Bacteria</taxon>
        <taxon>Pseudomonadati</taxon>
        <taxon>Pseudomonadota</taxon>
        <taxon>Gammaproteobacteria</taxon>
        <taxon>Pseudomonadales</taxon>
        <taxon>Pseudomonadaceae</taxon>
        <taxon>Pseudomonas</taxon>
    </lineage>
</organism>
<reference evidence="2" key="1">
    <citation type="submission" date="2016-04" db="EMBL/GenBank/DDBJ databases">
        <authorList>
            <person name="Ray J."/>
            <person name="Price M."/>
            <person name="Deutschbauer A."/>
        </authorList>
    </citation>
    <scope>NUCLEOTIDE SEQUENCE [LARGE SCALE GENOMIC DNA]</scope>
    <source>
        <strain evidence="2">FW300-N2E2</strain>
    </source>
</reference>
<evidence type="ECO:0000313" key="1">
    <source>
        <dbReference type="EMBL" id="AMZ70290.1"/>
    </source>
</evidence>
<gene>
    <name evidence="1" type="ORF">TK06_03925</name>
</gene>
<evidence type="ECO:0008006" key="3">
    <source>
        <dbReference type="Google" id="ProtNLM"/>
    </source>
</evidence>
<dbReference type="AlphaFoldDB" id="A0A159ZTM0"/>
<evidence type="ECO:0000313" key="2">
    <source>
        <dbReference type="Proteomes" id="UP000076083"/>
    </source>
</evidence>
<dbReference type="Proteomes" id="UP000076083">
    <property type="component" value="Chromosome"/>
</dbReference>
<dbReference type="EMBL" id="CP015225">
    <property type="protein sequence ID" value="AMZ70290.1"/>
    <property type="molecule type" value="Genomic_DNA"/>
</dbReference>
<reference evidence="1 2" key="2">
    <citation type="journal article" date="2018" name="Nature">
        <title>Mutant phenotypes for thousands of bacterial genes of unknown function.</title>
        <authorList>
            <person name="Price M.N."/>
            <person name="Wetmore K.M."/>
            <person name="Waters R.J."/>
            <person name="Callaghan M."/>
            <person name="Ray J."/>
            <person name="Liu H."/>
            <person name="Kuehl J.V."/>
            <person name="Melnyk R.A."/>
            <person name="Lamson J.S."/>
            <person name="Suh Y."/>
            <person name="Carlson H.K."/>
            <person name="Esquivel Z."/>
            <person name="Sadeeshkumar H."/>
            <person name="Chakraborty R."/>
            <person name="Zane G.M."/>
            <person name="Rubin B.E."/>
            <person name="Wall J.D."/>
            <person name="Visel A."/>
            <person name="Bristow J."/>
            <person name="Blow M.J."/>
            <person name="Arkin A.P."/>
            <person name="Deutschbauer A.M."/>
        </authorList>
    </citation>
    <scope>NUCLEOTIDE SEQUENCE [LARGE SCALE GENOMIC DNA]</scope>
    <source>
        <strain evidence="1 2">FW300-N2E2</strain>
    </source>
</reference>